<feature type="domain" description="S1 motif" evidence="1">
    <location>
        <begin position="33"/>
        <end position="105"/>
    </location>
</feature>
<dbReference type="PANTHER" id="PTHR10724">
    <property type="entry name" value="30S RIBOSOMAL PROTEIN S1"/>
    <property type="match status" value="1"/>
</dbReference>
<reference evidence="3" key="1">
    <citation type="journal article" date="2019" name="Int. J. Syst. Evol. Microbiol.">
        <title>The Global Catalogue of Microorganisms (GCM) 10K type strain sequencing project: providing services to taxonomists for standard genome sequencing and annotation.</title>
        <authorList>
            <consortium name="The Broad Institute Genomics Platform"/>
            <consortium name="The Broad Institute Genome Sequencing Center for Infectious Disease"/>
            <person name="Wu L."/>
            <person name="Ma J."/>
        </authorList>
    </citation>
    <scope>NUCLEOTIDE SEQUENCE [LARGE SCALE GENOMIC DNA]</scope>
    <source>
        <strain evidence="3">JCM 4737</strain>
    </source>
</reference>
<dbReference type="Proteomes" id="UP000599437">
    <property type="component" value="Unassembled WGS sequence"/>
</dbReference>
<evidence type="ECO:0000313" key="3">
    <source>
        <dbReference type="Proteomes" id="UP000599437"/>
    </source>
</evidence>
<protein>
    <recommendedName>
        <fullName evidence="1">S1 motif domain-containing protein</fullName>
    </recommendedName>
</protein>
<sequence>MAVLDVDLVRERVALSLKAMRQDPVPQLLRQVGQITHGVVTKLVPFGAIVRIEDREDGFEDFAHLTELAEGHVDRPEDVVQVGDTHAVKIASVDPPRRRITLSHVQALTPEEH</sequence>
<dbReference type="InterPro" id="IPR050437">
    <property type="entry name" value="Ribos_protein_bS1-like"/>
</dbReference>
<evidence type="ECO:0000313" key="2">
    <source>
        <dbReference type="EMBL" id="GHB05843.1"/>
    </source>
</evidence>
<dbReference type="SMART" id="SM00316">
    <property type="entry name" value="S1"/>
    <property type="match status" value="1"/>
</dbReference>
<dbReference type="Pfam" id="PF00575">
    <property type="entry name" value="S1"/>
    <property type="match status" value="1"/>
</dbReference>
<evidence type="ECO:0000259" key="1">
    <source>
        <dbReference type="PROSITE" id="PS50126"/>
    </source>
</evidence>
<name>A0ABQ3DNM9_9ACTN</name>
<dbReference type="EMBL" id="BMVO01000008">
    <property type="protein sequence ID" value="GHB05843.1"/>
    <property type="molecule type" value="Genomic_DNA"/>
</dbReference>
<proteinExistence type="predicted"/>
<accession>A0ABQ3DNM9</accession>
<dbReference type="InterPro" id="IPR003029">
    <property type="entry name" value="S1_domain"/>
</dbReference>
<dbReference type="InterPro" id="IPR012340">
    <property type="entry name" value="NA-bd_OB-fold"/>
</dbReference>
<organism evidence="2 3">
    <name type="scientific">Streptomyces chryseus</name>
    <dbReference type="NCBI Taxonomy" id="68186"/>
    <lineage>
        <taxon>Bacteria</taxon>
        <taxon>Bacillati</taxon>
        <taxon>Actinomycetota</taxon>
        <taxon>Actinomycetes</taxon>
        <taxon>Kitasatosporales</taxon>
        <taxon>Streptomycetaceae</taxon>
        <taxon>Streptomyces</taxon>
    </lineage>
</organism>
<dbReference type="Gene3D" id="2.40.50.140">
    <property type="entry name" value="Nucleic acid-binding proteins"/>
    <property type="match status" value="1"/>
</dbReference>
<dbReference type="PROSITE" id="PS50126">
    <property type="entry name" value="S1"/>
    <property type="match status" value="1"/>
</dbReference>
<dbReference type="RefSeq" id="WP_229843528.1">
    <property type="nucleotide sequence ID" value="NZ_BMVO01000008.1"/>
</dbReference>
<comment type="caution">
    <text evidence="2">The sequence shown here is derived from an EMBL/GenBank/DDBJ whole genome shotgun (WGS) entry which is preliminary data.</text>
</comment>
<dbReference type="SUPFAM" id="SSF50249">
    <property type="entry name" value="Nucleic acid-binding proteins"/>
    <property type="match status" value="1"/>
</dbReference>
<keyword evidence="3" id="KW-1185">Reference proteome</keyword>
<gene>
    <name evidence="2" type="ORF">GCM10010346_31270</name>
</gene>